<comment type="caution">
    <text evidence="1">The sequence shown here is derived from an EMBL/GenBank/DDBJ whole genome shotgun (WGS) entry which is preliminary data.</text>
</comment>
<protein>
    <submittedName>
        <fullName evidence="1">Hemolytic protein HlpA-like protein</fullName>
    </submittedName>
</protein>
<dbReference type="OrthoDB" id="5180856at2"/>
<evidence type="ECO:0000313" key="1">
    <source>
        <dbReference type="EMBL" id="OWS70679.1"/>
    </source>
</evidence>
<dbReference type="SUPFAM" id="SSF53448">
    <property type="entry name" value="Nucleotide-diphospho-sugar transferases"/>
    <property type="match status" value="1"/>
</dbReference>
<dbReference type="AlphaFoldDB" id="A0A254PVU2"/>
<reference evidence="1 2" key="1">
    <citation type="submission" date="2017-05" db="EMBL/GenBank/DDBJ databases">
        <title>Genome of Polynucleobacter sp. MWH-Feld-100.</title>
        <authorList>
            <person name="Hahn M.W."/>
        </authorList>
    </citation>
    <scope>NUCLEOTIDE SEQUENCE [LARGE SCALE GENOMIC DNA]</scope>
    <source>
        <strain evidence="1 2">MWH-Feld-100</strain>
    </source>
</reference>
<dbReference type="Gene3D" id="3.90.550.10">
    <property type="entry name" value="Spore Coat Polysaccharide Biosynthesis Protein SpsA, Chain A"/>
    <property type="match status" value="1"/>
</dbReference>
<name>A0A254PVU2_9BURK</name>
<dbReference type="RefSeq" id="WP_088524393.1">
    <property type="nucleotide sequence ID" value="NZ_NGUP01000001.1"/>
</dbReference>
<sequence>MLSPILFLVFNRPDVTQRVFDAIRQARPPKLYIAADGPRKNKVGEVERCALVQEIVSQVDWPCEVSKLIRQDNLGCKIAVSSAIDWFFSKEPEGIILEDDCLPHPDFFPYCDELLERYRNDERVGMISGDNFQKGIKRGDGDYYFSQFCHIWGWASWARAWKQYDADLAQWPKLKAKDWLGSLGFSETETTYWQKTFNRVYSGQQDTWDYQWIFACWFHNMLAVMPNSNLISNIGFGHQATHTTAESIYANMATKPINFPLHHPSQVTQNIDADHYTSKHMFARSLWRRIFGKLQARLGIRL</sequence>
<dbReference type="CDD" id="cd00761">
    <property type="entry name" value="Glyco_tranf_GTA_type"/>
    <property type="match status" value="1"/>
</dbReference>
<keyword evidence="2" id="KW-1185">Reference proteome</keyword>
<dbReference type="Proteomes" id="UP000197528">
    <property type="component" value="Unassembled WGS sequence"/>
</dbReference>
<organism evidence="1 2">
    <name type="scientific">Polynucleobacter campilacus</name>
    <dbReference type="NCBI Taxonomy" id="1743163"/>
    <lineage>
        <taxon>Bacteria</taxon>
        <taxon>Pseudomonadati</taxon>
        <taxon>Pseudomonadota</taxon>
        <taxon>Betaproteobacteria</taxon>
        <taxon>Burkholderiales</taxon>
        <taxon>Burkholderiaceae</taxon>
        <taxon>Polynucleobacter</taxon>
    </lineage>
</organism>
<dbReference type="EMBL" id="NGUP01000001">
    <property type="protein sequence ID" value="OWS70679.1"/>
    <property type="molecule type" value="Genomic_DNA"/>
</dbReference>
<evidence type="ECO:0000313" key="2">
    <source>
        <dbReference type="Proteomes" id="UP000197528"/>
    </source>
</evidence>
<proteinExistence type="predicted"/>
<dbReference type="InterPro" id="IPR029044">
    <property type="entry name" value="Nucleotide-diphossugar_trans"/>
</dbReference>
<accession>A0A254PVU2</accession>
<gene>
    <name evidence="1" type="ORF">CBI31_00030</name>
</gene>